<dbReference type="PIRSF" id="PIRSF006268">
    <property type="entry name" value="ApbE"/>
    <property type="match status" value="1"/>
</dbReference>
<dbReference type="GO" id="GO:0016740">
    <property type="term" value="F:transferase activity"/>
    <property type="evidence" value="ECO:0007669"/>
    <property type="project" value="UniProtKB-UniRule"/>
</dbReference>
<evidence type="ECO:0000256" key="10">
    <source>
        <dbReference type="PIRNR" id="PIRNR006268"/>
    </source>
</evidence>
<evidence type="ECO:0000256" key="11">
    <source>
        <dbReference type="PIRSR" id="PIRSR006268-2"/>
    </source>
</evidence>
<evidence type="ECO:0000313" key="13">
    <source>
        <dbReference type="Proteomes" id="UP000779900"/>
    </source>
</evidence>
<dbReference type="InterPro" id="IPR024932">
    <property type="entry name" value="ApbE"/>
</dbReference>
<name>A0A937XGP3_UNCW3</name>
<keyword evidence="5 10" id="KW-0479">Metal-binding</keyword>
<proteinExistence type="inferred from homology"/>
<feature type="binding site" evidence="11">
    <location>
        <position position="186"/>
    </location>
    <ligand>
        <name>Mg(2+)</name>
        <dbReference type="ChEBI" id="CHEBI:18420"/>
    </ligand>
</feature>
<dbReference type="SUPFAM" id="SSF143631">
    <property type="entry name" value="ApbE-like"/>
    <property type="match status" value="1"/>
</dbReference>
<organism evidence="12 13">
    <name type="scientific">candidate division WOR-3 bacterium</name>
    <dbReference type="NCBI Taxonomy" id="2052148"/>
    <lineage>
        <taxon>Bacteria</taxon>
        <taxon>Bacteria division WOR-3</taxon>
    </lineage>
</organism>
<evidence type="ECO:0000256" key="8">
    <source>
        <dbReference type="ARBA" id="ARBA00031306"/>
    </source>
</evidence>
<evidence type="ECO:0000256" key="2">
    <source>
        <dbReference type="ARBA" id="ARBA00016337"/>
    </source>
</evidence>
<dbReference type="EMBL" id="VGIR01000025">
    <property type="protein sequence ID" value="MBM3331296.1"/>
    <property type="molecule type" value="Genomic_DNA"/>
</dbReference>
<dbReference type="Proteomes" id="UP000779900">
    <property type="component" value="Unassembled WGS sequence"/>
</dbReference>
<keyword evidence="7 10" id="KW-0460">Magnesium</keyword>
<keyword evidence="4 10" id="KW-0808">Transferase</keyword>
<dbReference type="Pfam" id="PF02424">
    <property type="entry name" value="ApbE"/>
    <property type="match status" value="1"/>
</dbReference>
<comment type="similarity">
    <text evidence="10">Belongs to the ApbE family.</text>
</comment>
<protein>
    <recommendedName>
        <fullName evidence="2 10">FAD:protein FMN transferase</fullName>
        <ecNumber evidence="1 10">2.7.1.180</ecNumber>
    </recommendedName>
    <alternativeName>
        <fullName evidence="8 10">Flavin transferase</fullName>
    </alternativeName>
</protein>
<dbReference type="PANTHER" id="PTHR30040:SF2">
    <property type="entry name" value="FAD:PROTEIN FMN TRANSFERASE"/>
    <property type="match status" value="1"/>
</dbReference>
<sequence>MRRMSARRPRSAAPRRPYLVAWSALLVALAAGLLLPSCRQGKTDVRKQTRLMMDTYVTIQATGPAQTADKAIAAAFGRLEEISHKFNFLDSTSPVYAFNVNNTPLTDPEVVEVVKAAVAVSEVSGGAFDITIKPLVELWGFYGDRQAVPSQRSIDSCLKLVGYRNLVLEPGRVTKLRPDVAIDLGGIAKGYGLAEAARVLRQEGVDSALIDLGGDVYAMGKKGGKNWKVGIRSPRSDGLVGLIAASNLAVVTSGDYERFFWGPPRDTLQNAAAGSGQVPAESVRYCHIIDPATGWPQRGTISTTIVMRDPLTAQGWSKILFLRGVAALPLVEKTGGMEAILINDSMRAFCTPGLASALDSTLLQGIATSPAGR</sequence>
<dbReference type="InterPro" id="IPR003374">
    <property type="entry name" value="ApbE-like_sf"/>
</dbReference>
<comment type="caution">
    <text evidence="12">The sequence shown here is derived from an EMBL/GenBank/DDBJ whole genome shotgun (WGS) entry which is preliminary data.</text>
</comment>
<keyword evidence="6 10" id="KW-0274">FAD</keyword>
<dbReference type="GO" id="GO:0046872">
    <property type="term" value="F:metal ion binding"/>
    <property type="evidence" value="ECO:0007669"/>
    <property type="project" value="UniProtKB-UniRule"/>
</dbReference>
<reference evidence="12" key="1">
    <citation type="submission" date="2019-03" db="EMBL/GenBank/DDBJ databases">
        <title>Lake Tanganyika Metagenome-Assembled Genomes (MAGs).</title>
        <authorList>
            <person name="Tran P."/>
        </authorList>
    </citation>
    <scope>NUCLEOTIDE SEQUENCE</scope>
    <source>
        <strain evidence="12">K_DeepCast_150m_m2_040</strain>
    </source>
</reference>
<evidence type="ECO:0000256" key="3">
    <source>
        <dbReference type="ARBA" id="ARBA00022630"/>
    </source>
</evidence>
<evidence type="ECO:0000256" key="1">
    <source>
        <dbReference type="ARBA" id="ARBA00011955"/>
    </source>
</evidence>
<gene>
    <name evidence="12" type="ORF">FJY68_05505</name>
</gene>
<dbReference type="AlphaFoldDB" id="A0A937XGP3"/>
<evidence type="ECO:0000256" key="6">
    <source>
        <dbReference type="ARBA" id="ARBA00022827"/>
    </source>
</evidence>
<evidence type="ECO:0000256" key="4">
    <source>
        <dbReference type="ARBA" id="ARBA00022679"/>
    </source>
</evidence>
<dbReference type="EC" id="2.7.1.180" evidence="1 10"/>
<keyword evidence="3 10" id="KW-0285">Flavoprotein</keyword>
<comment type="cofactor">
    <cofactor evidence="11">
        <name>Mg(2+)</name>
        <dbReference type="ChEBI" id="CHEBI:18420"/>
    </cofactor>
    <cofactor evidence="11">
        <name>Mn(2+)</name>
        <dbReference type="ChEBI" id="CHEBI:29035"/>
    </cofactor>
    <text evidence="11">Magnesium. Can also use manganese.</text>
</comment>
<accession>A0A937XGP3</accession>
<evidence type="ECO:0000256" key="5">
    <source>
        <dbReference type="ARBA" id="ARBA00022723"/>
    </source>
</evidence>
<evidence type="ECO:0000313" key="12">
    <source>
        <dbReference type="EMBL" id="MBM3331296.1"/>
    </source>
</evidence>
<evidence type="ECO:0000256" key="9">
    <source>
        <dbReference type="ARBA" id="ARBA00048540"/>
    </source>
</evidence>
<dbReference type="Gene3D" id="3.10.520.10">
    <property type="entry name" value="ApbE-like domains"/>
    <property type="match status" value="1"/>
</dbReference>
<evidence type="ECO:0000256" key="7">
    <source>
        <dbReference type="ARBA" id="ARBA00022842"/>
    </source>
</evidence>
<comment type="catalytic activity">
    <reaction evidence="9 10">
        <text>L-threonyl-[protein] + FAD = FMN-L-threonyl-[protein] + AMP + H(+)</text>
        <dbReference type="Rhea" id="RHEA:36847"/>
        <dbReference type="Rhea" id="RHEA-COMP:11060"/>
        <dbReference type="Rhea" id="RHEA-COMP:11061"/>
        <dbReference type="ChEBI" id="CHEBI:15378"/>
        <dbReference type="ChEBI" id="CHEBI:30013"/>
        <dbReference type="ChEBI" id="CHEBI:57692"/>
        <dbReference type="ChEBI" id="CHEBI:74257"/>
        <dbReference type="ChEBI" id="CHEBI:456215"/>
        <dbReference type="EC" id="2.7.1.180"/>
    </reaction>
</comment>
<dbReference type="PANTHER" id="PTHR30040">
    <property type="entry name" value="THIAMINE BIOSYNTHESIS LIPOPROTEIN APBE"/>
    <property type="match status" value="1"/>
</dbReference>